<evidence type="ECO:0000256" key="1">
    <source>
        <dbReference type="ARBA" id="ARBA00023268"/>
    </source>
</evidence>
<comment type="caution">
    <text evidence="3">The sequence shown here is derived from an EMBL/GenBank/DDBJ whole genome shotgun (WGS) entry which is preliminary data.</text>
</comment>
<keyword evidence="4" id="KW-1185">Reference proteome</keyword>
<protein>
    <recommendedName>
        <fullName evidence="2">Reverse transcriptase/retrotransposon-derived protein RNase H-like domain-containing protein</fullName>
    </recommendedName>
</protein>
<dbReference type="GO" id="GO:0071897">
    <property type="term" value="P:DNA biosynthetic process"/>
    <property type="evidence" value="ECO:0007669"/>
    <property type="project" value="UniProtKB-ARBA"/>
</dbReference>
<dbReference type="SUPFAM" id="SSF56672">
    <property type="entry name" value="DNA/RNA polymerases"/>
    <property type="match status" value="1"/>
</dbReference>
<dbReference type="Gene3D" id="3.30.70.270">
    <property type="match status" value="1"/>
</dbReference>
<evidence type="ECO:0000259" key="2">
    <source>
        <dbReference type="Pfam" id="PF17919"/>
    </source>
</evidence>
<dbReference type="InterPro" id="IPR050951">
    <property type="entry name" value="Retrovirus_Pol_polyprotein"/>
</dbReference>
<gene>
    <name evidence="3" type="primary">NCL1_62324</name>
    <name evidence="3" type="ORF">TNCV_1364012</name>
</gene>
<dbReference type="GO" id="GO:0003824">
    <property type="term" value="F:catalytic activity"/>
    <property type="evidence" value="ECO:0007669"/>
    <property type="project" value="UniProtKB-KW"/>
</dbReference>
<dbReference type="PANTHER" id="PTHR37984">
    <property type="entry name" value="PROTEIN CBG26694"/>
    <property type="match status" value="1"/>
</dbReference>
<dbReference type="PANTHER" id="PTHR37984:SF5">
    <property type="entry name" value="PROTEIN NYNRIN-LIKE"/>
    <property type="match status" value="1"/>
</dbReference>
<evidence type="ECO:0000313" key="4">
    <source>
        <dbReference type="Proteomes" id="UP000887159"/>
    </source>
</evidence>
<evidence type="ECO:0000313" key="3">
    <source>
        <dbReference type="EMBL" id="GFY00995.1"/>
    </source>
</evidence>
<feature type="domain" description="Reverse transcriptase/retrotransposon-derived protein RNase H-like" evidence="2">
    <location>
        <begin position="178"/>
        <end position="253"/>
    </location>
</feature>
<keyword evidence="1" id="KW-0511">Multifunctional enzyme</keyword>
<dbReference type="InterPro" id="IPR043128">
    <property type="entry name" value="Rev_trsase/Diguanyl_cyclase"/>
</dbReference>
<dbReference type="InterPro" id="IPR041577">
    <property type="entry name" value="RT_RNaseH_2"/>
</dbReference>
<name>A0A8X6VCE0_TRICX</name>
<reference evidence="3" key="1">
    <citation type="submission" date="2020-08" db="EMBL/GenBank/DDBJ databases">
        <title>Multicomponent nature underlies the extraordinary mechanical properties of spider dragline silk.</title>
        <authorList>
            <person name="Kono N."/>
            <person name="Nakamura H."/>
            <person name="Mori M."/>
            <person name="Yoshida Y."/>
            <person name="Ohtoshi R."/>
            <person name="Malay A.D."/>
            <person name="Moran D.A.P."/>
            <person name="Tomita M."/>
            <person name="Numata K."/>
            <person name="Arakawa K."/>
        </authorList>
    </citation>
    <scope>NUCLEOTIDE SEQUENCE</scope>
</reference>
<sequence length="253" mass="28517">MVIMLKDEVGMSVECQMLMIVRKIGGIRKFCVDRVTAEMIIGVNTRTAVKKISGSTAGIDFRRMIEDLTIENTNLEMGVKRTILVELIAEIEVPDSPEEYRFAVDYRKLNSITEYPRYSLSLIDDLITNITLKTMFALDLKSGDFQMAVNRSDIVKTAFVTKNGTYAFRQTQEILLVNRCAEAFDAVKAVVTKAPVLKLPDFKKPFELFTDGSSIGEGAVLNREQRRVVFASSKLSNAEKNYTVTEREYLAIV</sequence>
<dbReference type="Pfam" id="PF17919">
    <property type="entry name" value="RT_RNaseH_2"/>
    <property type="match status" value="1"/>
</dbReference>
<dbReference type="Gene3D" id="3.10.10.10">
    <property type="entry name" value="HIV Type 1 Reverse Transcriptase, subunit A, domain 1"/>
    <property type="match status" value="1"/>
</dbReference>
<dbReference type="InterPro" id="IPR043502">
    <property type="entry name" value="DNA/RNA_pol_sf"/>
</dbReference>
<proteinExistence type="predicted"/>
<dbReference type="Proteomes" id="UP000887159">
    <property type="component" value="Unassembled WGS sequence"/>
</dbReference>
<dbReference type="AlphaFoldDB" id="A0A8X6VCE0"/>
<accession>A0A8X6VCE0</accession>
<organism evidence="3 4">
    <name type="scientific">Trichonephila clavipes</name>
    <name type="common">Golden silk orbweaver</name>
    <name type="synonym">Nephila clavipes</name>
    <dbReference type="NCBI Taxonomy" id="2585209"/>
    <lineage>
        <taxon>Eukaryota</taxon>
        <taxon>Metazoa</taxon>
        <taxon>Ecdysozoa</taxon>
        <taxon>Arthropoda</taxon>
        <taxon>Chelicerata</taxon>
        <taxon>Arachnida</taxon>
        <taxon>Araneae</taxon>
        <taxon>Araneomorphae</taxon>
        <taxon>Entelegynae</taxon>
        <taxon>Araneoidea</taxon>
        <taxon>Nephilidae</taxon>
        <taxon>Trichonephila</taxon>
    </lineage>
</organism>
<dbReference type="EMBL" id="BMAU01021224">
    <property type="protein sequence ID" value="GFY00995.1"/>
    <property type="molecule type" value="Genomic_DNA"/>
</dbReference>